<reference evidence="1 2" key="1">
    <citation type="journal article" date="2016" name="Nat. Commun.">
        <title>Thousands of microbial genomes shed light on interconnected biogeochemical processes in an aquifer system.</title>
        <authorList>
            <person name="Anantharaman K."/>
            <person name="Brown C.T."/>
            <person name="Hug L.A."/>
            <person name="Sharon I."/>
            <person name="Castelle C.J."/>
            <person name="Probst A.J."/>
            <person name="Thomas B.C."/>
            <person name="Singh A."/>
            <person name="Wilkins M.J."/>
            <person name="Karaoz U."/>
            <person name="Brodie E.L."/>
            <person name="Williams K.H."/>
            <person name="Hubbard S.S."/>
            <person name="Banfield J.F."/>
        </authorList>
    </citation>
    <scope>NUCLEOTIDE SEQUENCE [LARGE SCALE GENOMIC DNA]</scope>
</reference>
<accession>A0A1F7I5H4</accession>
<gene>
    <name evidence="1" type="ORF">A3F34_01580</name>
</gene>
<name>A0A1F7I5H4_9BACT</name>
<evidence type="ECO:0000313" key="2">
    <source>
        <dbReference type="Proteomes" id="UP000179024"/>
    </source>
</evidence>
<evidence type="ECO:0000313" key="1">
    <source>
        <dbReference type="EMBL" id="OGK38639.1"/>
    </source>
</evidence>
<proteinExistence type="predicted"/>
<organism evidence="1 2">
    <name type="scientific">Candidatus Roizmanbacteria bacterium RIFCSPHIGHO2_12_FULL_44_10</name>
    <dbReference type="NCBI Taxonomy" id="1802054"/>
    <lineage>
        <taxon>Bacteria</taxon>
        <taxon>Candidatus Roizmaniibacteriota</taxon>
    </lineage>
</organism>
<dbReference type="AlphaFoldDB" id="A0A1F7I5H4"/>
<comment type="caution">
    <text evidence="1">The sequence shown here is derived from an EMBL/GenBank/DDBJ whole genome shotgun (WGS) entry which is preliminary data.</text>
</comment>
<dbReference type="EMBL" id="MGAE01000051">
    <property type="protein sequence ID" value="OGK38639.1"/>
    <property type="molecule type" value="Genomic_DNA"/>
</dbReference>
<sequence>MENAPSILFYATINFADGTVETPHFFVFEKLLEGIQMIKDHYRRETRDIESIEIKTVNFIEERALPEETHILLPSNDHGLSEDPRDPEAQQEMVMEAEQGDRKQSIMGVFPIEQEGEKLLCLAFFMGPFMEARSIDDFIKQLKEDPFEVSLPIDDFWFYRPTGEKKVISLRN</sequence>
<dbReference type="Proteomes" id="UP000179024">
    <property type="component" value="Unassembled WGS sequence"/>
</dbReference>
<protein>
    <submittedName>
        <fullName evidence="1">Uncharacterized protein</fullName>
    </submittedName>
</protein>